<gene>
    <name evidence="2" type="ORF">EF294_11665</name>
</gene>
<dbReference type="AlphaFoldDB" id="A0A3N4GGX9"/>
<dbReference type="Pfam" id="PF10969">
    <property type="entry name" value="DUF2771"/>
    <property type="match status" value="1"/>
</dbReference>
<evidence type="ECO:0000313" key="3">
    <source>
        <dbReference type="Proteomes" id="UP000267536"/>
    </source>
</evidence>
<sequence length="175" mass="18417">MVNPGEKKAIAIIAAVAVVFVVVVAAGVGILVAGNTGEHKDDAYIQLAVGGELHTVQPARWCDVFVRECTPPRDQPQRTTPRVPIPLNSTALLSVSKTVAKSPWNLTTLYWTPQGLVEEESPQPSNTTYTVALRSRPDRVLLGVTITAASAVATNPDGSTDIARGLIAADTAPPT</sequence>
<keyword evidence="3" id="KW-1185">Reference proteome</keyword>
<keyword evidence="1" id="KW-1133">Transmembrane helix</keyword>
<feature type="transmembrane region" description="Helical" evidence="1">
    <location>
        <begin position="12"/>
        <end position="33"/>
    </location>
</feature>
<dbReference type="InterPro" id="IPR024495">
    <property type="entry name" value="DUF2771"/>
</dbReference>
<keyword evidence="1" id="KW-0812">Transmembrane</keyword>
<dbReference type="Proteomes" id="UP000267536">
    <property type="component" value="Unassembled WGS sequence"/>
</dbReference>
<comment type="caution">
    <text evidence="2">The sequence shown here is derived from an EMBL/GenBank/DDBJ whole genome shotgun (WGS) entry which is preliminary data.</text>
</comment>
<evidence type="ECO:0000313" key="2">
    <source>
        <dbReference type="EMBL" id="RPA59906.1"/>
    </source>
</evidence>
<dbReference type="OrthoDB" id="4772953at2"/>
<keyword evidence="1" id="KW-0472">Membrane</keyword>
<reference evidence="2 3" key="1">
    <citation type="submission" date="2018-11" db="EMBL/GenBank/DDBJ databases">
        <title>Draft genome sequence of Gordonia sp. RS15-1S isolated from rice stems.</title>
        <authorList>
            <person name="Muangham S."/>
        </authorList>
    </citation>
    <scope>NUCLEOTIDE SEQUENCE [LARGE SCALE GENOMIC DNA]</scope>
    <source>
        <strain evidence="2 3">RS15-1S</strain>
    </source>
</reference>
<organism evidence="2 3">
    <name type="scientific">Gordonia oryzae</name>
    <dbReference type="NCBI Taxonomy" id="2487349"/>
    <lineage>
        <taxon>Bacteria</taxon>
        <taxon>Bacillati</taxon>
        <taxon>Actinomycetota</taxon>
        <taxon>Actinomycetes</taxon>
        <taxon>Mycobacteriales</taxon>
        <taxon>Gordoniaceae</taxon>
        <taxon>Gordonia</taxon>
    </lineage>
</organism>
<protein>
    <submittedName>
        <fullName evidence="2">DUF2771 family protein</fullName>
    </submittedName>
</protein>
<evidence type="ECO:0000256" key="1">
    <source>
        <dbReference type="SAM" id="Phobius"/>
    </source>
</evidence>
<dbReference type="EMBL" id="RKMH01000008">
    <property type="protein sequence ID" value="RPA59906.1"/>
    <property type="molecule type" value="Genomic_DNA"/>
</dbReference>
<accession>A0A3N4GGX9</accession>
<dbReference type="RefSeq" id="WP_123929787.1">
    <property type="nucleotide sequence ID" value="NZ_JBPSDP010000007.1"/>
</dbReference>
<name>A0A3N4GGX9_9ACTN</name>
<proteinExistence type="predicted"/>